<dbReference type="GO" id="GO:0009103">
    <property type="term" value="P:lipopolysaccharide biosynthetic process"/>
    <property type="evidence" value="ECO:0007669"/>
    <property type="project" value="TreeGrafter"/>
</dbReference>
<dbReference type="Proteomes" id="UP000590542">
    <property type="component" value="Unassembled WGS sequence"/>
</dbReference>
<evidence type="ECO:0000313" key="5">
    <source>
        <dbReference type="Proteomes" id="UP000590542"/>
    </source>
</evidence>
<protein>
    <submittedName>
        <fullName evidence="4">Glycosyltransferase family 4 protein</fullName>
    </submittedName>
</protein>
<feature type="domain" description="Glycosyltransferase subfamily 4-like N-terminal" evidence="3">
    <location>
        <begin position="16"/>
        <end position="202"/>
    </location>
</feature>
<comment type="caution">
    <text evidence="4">The sequence shown here is derived from an EMBL/GenBank/DDBJ whole genome shotgun (WGS) entry which is preliminary data.</text>
</comment>
<dbReference type="PANTHER" id="PTHR46401">
    <property type="entry name" value="GLYCOSYLTRANSFERASE WBBK-RELATED"/>
    <property type="match status" value="1"/>
</dbReference>
<dbReference type="InterPro" id="IPR001296">
    <property type="entry name" value="Glyco_trans_1"/>
</dbReference>
<dbReference type="SUPFAM" id="SSF53756">
    <property type="entry name" value="UDP-Glycosyltransferase/glycogen phosphorylase"/>
    <property type="match status" value="1"/>
</dbReference>
<dbReference type="GO" id="GO:0016757">
    <property type="term" value="F:glycosyltransferase activity"/>
    <property type="evidence" value="ECO:0007669"/>
    <property type="project" value="InterPro"/>
</dbReference>
<evidence type="ECO:0000259" key="2">
    <source>
        <dbReference type="Pfam" id="PF00534"/>
    </source>
</evidence>
<organism evidence="4 5">
    <name type="scientific">candidate division WWE3 bacterium</name>
    <dbReference type="NCBI Taxonomy" id="2053526"/>
    <lineage>
        <taxon>Bacteria</taxon>
        <taxon>Katanobacteria</taxon>
    </lineage>
</organism>
<evidence type="ECO:0000313" key="4">
    <source>
        <dbReference type="EMBL" id="NMB91458.1"/>
    </source>
</evidence>
<dbReference type="CDD" id="cd03801">
    <property type="entry name" value="GT4_PimA-like"/>
    <property type="match status" value="1"/>
</dbReference>
<dbReference type="Pfam" id="PF13439">
    <property type="entry name" value="Glyco_transf_4"/>
    <property type="match status" value="1"/>
</dbReference>
<evidence type="ECO:0000256" key="1">
    <source>
        <dbReference type="ARBA" id="ARBA00022679"/>
    </source>
</evidence>
<name>A0A7X9HSA2_UNCKA</name>
<dbReference type="Gene3D" id="3.40.50.2000">
    <property type="entry name" value="Glycogen Phosphorylase B"/>
    <property type="match status" value="2"/>
</dbReference>
<evidence type="ECO:0000259" key="3">
    <source>
        <dbReference type="Pfam" id="PF13439"/>
    </source>
</evidence>
<dbReference type="PANTHER" id="PTHR46401:SF2">
    <property type="entry name" value="GLYCOSYLTRANSFERASE WBBK-RELATED"/>
    <property type="match status" value="1"/>
</dbReference>
<dbReference type="EMBL" id="JAAZNV010000006">
    <property type="protein sequence ID" value="NMB91458.1"/>
    <property type="molecule type" value="Genomic_DNA"/>
</dbReference>
<accession>A0A7X9HSA2</accession>
<sequence length="398" mass="45876">MKILRIVYDWPPPWQGLAPHPYELTSAQTNMSHEVEVFCGRWPKAGEIEQPNGIKVNPIMREPLSGSIFFTSSVILFFKYLSWRRKNNPDIIHSHGHFGVWIYLYRKLLQKYFPWSKELKVPLVVHFHNIAKDRWDSMKKAKKEIKPISRFLVWPLSAFSDKQAVKTASACVFVSEDNMKKAIDLYGADPKRCFVVESGVNPRLFKPVSVEEKEKSRKDIGFDIEDKVILNHGVMSERKNVHLLIEALKYLPRNYKLFLVGSVDSGYTSKLNTLIKENNLIDRVMMAGYTPYPLAPIAYQVSDVFVLPSSWEGMPKVVVQGLACGIPCLVSGFKLSEEIRGLFYLESLNPEHIASFILQIVENPMSVDTQKVALYYSWDFRAKEINNIYEFAKKNYLI</sequence>
<dbReference type="AlphaFoldDB" id="A0A7X9HSA2"/>
<gene>
    <name evidence="4" type="ORF">GYA37_01260</name>
</gene>
<feature type="domain" description="Glycosyl transferase family 1" evidence="2">
    <location>
        <begin position="213"/>
        <end position="363"/>
    </location>
</feature>
<dbReference type="InterPro" id="IPR028098">
    <property type="entry name" value="Glyco_trans_4-like_N"/>
</dbReference>
<keyword evidence="1 4" id="KW-0808">Transferase</keyword>
<dbReference type="Pfam" id="PF00534">
    <property type="entry name" value="Glycos_transf_1"/>
    <property type="match status" value="1"/>
</dbReference>
<reference evidence="4 5" key="1">
    <citation type="journal article" date="2020" name="Biotechnol. Biofuels">
        <title>New insights from the biogas microbiome by comprehensive genome-resolved metagenomics of nearly 1600 species originating from multiple anaerobic digesters.</title>
        <authorList>
            <person name="Campanaro S."/>
            <person name="Treu L."/>
            <person name="Rodriguez-R L.M."/>
            <person name="Kovalovszki A."/>
            <person name="Ziels R.M."/>
            <person name="Maus I."/>
            <person name="Zhu X."/>
            <person name="Kougias P.G."/>
            <person name="Basile A."/>
            <person name="Luo G."/>
            <person name="Schluter A."/>
            <person name="Konstantinidis K.T."/>
            <person name="Angelidaki I."/>
        </authorList>
    </citation>
    <scope>NUCLEOTIDE SEQUENCE [LARGE SCALE GENOMIC DNA]</scope>
    <source>
        <strain evidence="4">AS27yjCOA_202</strain>
    </source>
</reference>
<proteinExistence type="predicted"/>